<reference evidence="1 2" key="1">
    <citation type="submission" date="2022-03" db="EMBL/GenBank/DDBJ databases">
        <title>Isotopic signatures of nitrous oxide derived from detoxification processes.</title>
        <authorList>
            <person name="Behrendt U."/>
            <person name="Buchen C."/>
            <person name="Well R."/>
            <person name="Ulrich A."/>
            <person name="Rohe L."/>
            <person name="Kolb S."/>
            <person name="Schloter M."/>
            <person name="Horn M.A."/>
            <person name="Augustin J."/>
        </authorList>
    </citation>
    <scope>NUCLEOTIDE SEQUENCE [LARGE SCALE GENOMIC DNA]</scope>
    <source>
        <strain evidence="1 2">S4-C24</strain>
    </source>
</reference>
<protein>
    <submittedName>
        <fullName evidence="1">Uncharacterized protein</fullName>
    </submittedName>
</protein>
<name>A0ABY3W7F1_9MICC</name>
<evidence type="ECO:0000313" key="1">
    <source>
        <dbReference type="EMBL" id="UNK46210.1"/>
    </source>
</evidence>
<organism evidence="1 2">
    <name type="scientific">Arthrobacter sulfonylureivorans</name>
    <dbReference type="NCBI Taxonomy" id="2486855"/>
    <lineage>
        <taxon>Bacteria</taxon>
        <taxon>Bacillati</taxon>
        <taxon>Actinomycetota</taxon>
        <taxon>Actinomycetes</taxon>
        <taxon>Micrococcales</taxon>
        <taxon>Micrococcaceae</taxon>
        <taxon>Arthrobacter</taxon>
    </lineage>
</organism>
<keyword evidence="2" id="KW-1185">Reference proteome</keyword>
<accession>A0ABY3W7F1</accession>
<proteinExistence type="predicted"/>
<dbReference type="EMBL" id="CP093326">
    <property type="protein sequence ID" value="UNK46210.1"/>
    <property type="molecule type" value="Genomic_DNA"/>
</dbReference>
<sequence>MEKSRIVELEGQTSINDLLDEPVGTTHIQLALPIYVQHRPGCIRRLT</sequence>
<dbReference type="RefSeq" id="WP_164745400.1">
    <property type="nucleotide sequence ID" value="NZ_CP093326.1"/>
</dbReference>
<evidence type="ECO:0000313" key="2">
    <source>
        <dbReference type="Proteomes" id="UP000829069"/>
    </source>
</evidence>
<dbReference type="Proteomes" id="UP000829069">
    <property type="component" value="Chromosome"/>
</dbReference>
<gene>
    <name evidence="1" type="ORF">MNQ99_02240</name>
</gene>